<sequence length="82" mass="9283">MADERGNYFEKRAGTDDARYHVVPGDKKDWAVKEEGKNPPLKTFDNKNDAIEDAKKRAEEAGSKAIIHSDSGEIEDQIEYDQ</sequence>
<evidence type="ECO:0000313" key="3">
    <source>
        <dbReference type="Proteomes" id="UP000219412"/>
    </source>
</evidence>
<reference evidence="3" key="1">
    <citation type="submission" date="2017-08" db="EMBL/GenBank/DDBJ databases">
        <authorList>
            <person name="Varghese N."/>
            <person name="Submissions S."/>
        </authorList>
    </citation>
    <scope>NUCLEOTIDE SEQUENCE [LARGE SCALE GENOMIC DNA]</scope>
    <source>
        <strain evidence="3">DSM 23173</strain>
    </source>
</reference>
<gene>
    <name evidence="2" type="ORF">SAMN05878391_1627</name>
</gene>
<dbReference type="OrthoDB" id="2168035at2"/>
<proteinExistence type="predicted"/>
<dbReference type="Pfam" id="PF09954">
    <property type="entry name" value="DUF2188"/>
    <property type="match status" value="1"/>
</dbReference>
<protein>
    <submittedName>
        <fullName evidence="2">Uncharacterized protein DUF2188</fullName>
    </submittedName>
</protein>
<dbReference type="RefSeq" id="WP_097040925.1">
    <property type="nucleotide sequence ID" value="NZ_OBQF01000003.1"/>
</dbReference>
<name>A0A285UK76_9STAP</name>
<dbReference type="EMBL" id="OBQF01000003">
    <property type="protein sequence ID" value="SOC42324.1"/>
    <property type="molecule type" value="Genomic_DNA"/>
</dbReference>
<dbReference type="InterPro" id="IPR018691">
    <property type="entry name" value="DUF2188"/>
</dbReference>
<organism evidence="2 3">
    <name type="scientific">Salinicoccus kekensis</name>
    <dbReference type="NCBI Taxonomy" id="714307"/>
    <lineage>
        <taxon>Bacteria</taxon>
        <taxon>Bacillati</taxon>
        <taxon>Bacillota</taxon>
        <taxon>Bacilli</taxon>
        <taxon>Bacillales</taxon>
        <taxon>Staphylococcaceae</taxon>
        <taxon>Salinicoccus</taxon>
    </lineage>
</organism>
<dbReference type="Proteomes" id="UP000219412">
    <property type="component" value="Unassembled WGS sequence"/>
</dbReference>
<keyword evidence="3" id="KW-1185">Reference proteome</keyword>
<dbReference type="AlphaFoldDB" id="A0A285UK76"/>
<evidence type="ECO:0000256" key="1">
    <source>
        <dbReference type="SAM" id="MobiDB-lite"/>
    </source>
</evidence>
<feature type="region of interest" description="Disordered" evidence="1">
    <location>
        <begin position="55"/>
        <end position="82"/>
    </location>
</feature>
<feature type="compositionally biased region" description="Acidic residues" evidence="1">
    <location>
        <begin position="72"/>
        <end position="82"/>
    </location>
</feature>
<evidence type="ECO:0000313" key="2">
    <source>
        <dbReference type="EMBL" id="SOC42324.1"/>
    </source>
</evidence>
<accession>A0A285UK76</accession>